<dbReference type="InterPro" id="IPR001701">
    <property type="entry name" value="Glyco_hydro_9"/>
</dbReference>
<evidence type="ECO:0000256" key="4">
    <source>
        <dbReference type="ARBA" id="ARBA00022801"/>
    </source>
</evidence>
<dbReference type="Pfam" id="PF00759">
    <property type="entry name" value="Glyco_hydro_9"/>
    <property type="match status" value="1"/>
</dbReference>
<protein>
    <recommendedName>
        <fullName evidence="3">cellulase</fullName>
        <ecNumber evidence="3">3.2.1.4</ecNumber>
    </recommendedName>
</protein>
<accession>A0A125SKZ8</accession>
<organism evidence="11">
    <name type="scientific">Peruphasma schultei</name>
    <dbReference type="NCBI Taxonomy" id="614134"/>
    <lineage>
        <taxon>Eukaryota</taxon>
        <taxon>Metazoa</taxon>
        <taxon>Ecdysozoa</taxon>
        <taxon>Arthropoda</taxon>
        <taxon>Hexapoda</taxon>
        <taxon>Insecta</taxon>
        <taxon>Pterygota</taxon>
        <taxon>Neoptera</taxon>
        <taxon>Polyneoptera</taxon>
        <taxon>Phasmatodea</taxon>
        <taxon>Verophasmatodea</taxon>
        <taxon>Areolatae</taxon>
        <taxon>Pseudophasmatoidea</taxon>
        <taxon>Pseudophasmatidae</taxon>
        <taxon>Pseudophasmatinae</taxon>
        <taxon>Anisomorphini</taxon>
        <taxon>Peruphasma</taxon>
    </lineage>
</organism>
<dbReference type="AlphaFoldDB" id="A0A125SKZ8"/>
<dbReference type="SUPFAM" id="SSF48208">
    <property type="entry name" value="Six-hairpin glycosidases"/>
    <property type="match status" value="1"/>
</dbReference>
<evidence type="ECO:0000256" key="9">
    <source>
        <dbReference type="SAM" id="SignalP"/>
    </source>
</evidence>
<feature type="domain" description="Glycoside hydrolase family 9" evidence="10">
    <location>
        <begin position="23"/>
        <end position="439"/>
    </location>
</feature>
<dbReference type="PANTHER" id="PTHR22298">
    <property type="entry name" value="ENDO-1,4-BETA-GLUCANASE"/>
    <property type="match status" value="1"/>
</dbReference>
<dbReference type="GO" id="GO:0008810">
    <property type="term" value="F:cellulase activity"/>
    <property type="evidence" value="ECO:0007669"/>
    <property type="project" value="UniProtKB-EC"/>
</dbReference>
<comment type="catalytic activity">
    <reaction evidence="1">
        <text>Endohydrolysis of (1-&gt;4)-beta-D-glucosidic linkages in cellulose, lichenin and cereal beta-D-glucans.</text>
        <dbReference type="EC" id="3.2.1.4"/>
    </reaction>
</comment>
<gene>
    <name evidence="11" type="primary">gh9-6</name>
</gene>
<keyword evidence="4 11" id="KW-0378">Hydrolase</keyword>
<evidence type="ECO:0000256" key="2">
    <source>
        <dbReference type="ARBA" id="ARBA00007072"/>
    </source>
</evidence>
<proteinExistence type="evidence at transcript level"/>
<keyword evidence="9" id="KW-0732">Signal</keyword>
<dbReference type="EMBL" id="KT338274">
    <property type="protein sequence ID" value="AMH40378.1"/>
    <property type="molecule type" value="mRNA"/>
</dbReference>
<feature type="signal peptide" evidence="9">
    <location>
        <begin position="1"/>
        <end position="20"/>
    </location>
</feature>
<dbReference type="InterPro" id="IPR008928">
    <property type="entry name" value="6-hairpin_glycosidase_sf"/>
</dbReference>
<evidence type="ECO:0000256" key="3">
    <source>
        <dbReference type="ARBA" id="ARBA00012601"/>
    </source>
</evidence>
<comment type="similarity">
    <text evidence="2">Belongs to the glycosyl hydrolase 9 (cellulase E) family.</text>
</comment>
<sequence length="450" mass="50156">MKLLFTLSITLLVYITNTAGYNYKEVVQKSLLFYEAQRSGKLPADQRVTWRKDSALNDKGVHGEDLTGGYYDAGDFVKFGFQMSFTATVLAWGLLDHEAGYEAAGSTEDCRKAIKWATDYFLKAHVSENVFYAQVGSGYVDHQYWGRPEDMKMDRPAFMINTTNPGSDLAAETAAALAAASMVFKTVDPAYSTELLTHAKQLYTFAYKYRGKYSDAFADVRCCYNSSGYEDELVWGAAWLYRATQDKTYLQYAEAVYPPIQYYIGFNWDQKIGGADVLLAKLTGDSKYLTKMQKYCDDTLANQQRTPKGLIFIAEWGSLMTTQYLMEICLETAALGVNAEKYRAEAKKQVDYILGDTGFSYVVGFGSKYPTHVSHRAASCPDLPATCDWTQFSTTQPNPQVLTGALVGGPGVNDDYADVRSDYVHNEVDTVYNAGFQSVVATLIELGYSD</sequence>
<keyword evidence="8" id="KW-0624">Polysaccharide degradation</keyword>
<keyword evidence="7" id="KW-0326">Glycosidase</keyword>
<evidence type="ECO:0000313" key="11">
    <source>
        <dbReference type="EMBL" id="AMH40378.1"/>
    </source>
</evidence>
<dbReference type="InterPro" id="IPR012341">
    <property type="entry name" value="6hp_glycosidase-like_sf"/>
</dbReference>
<evidence type="ECO:0000256" key="6">
    <source>
        <dbReference type="ARBA" id="ARBA00023277"/>
    </source>
</evidence>
<feature type="chain" id="PRO_5007179950" description="cellulase" evidence="9">
    <location>
        <begin position="21"/>
        <end position="450"/>
    </location>
</feature>
<evidence type="ECO:0000256" key="5">
    <source>
        <dbReference type="ARBA" id="ARBA00023001"/>
    </source>
</evidence>
<evidence type="ECO:0000256" key="8">
    <source>
        <dbReference type="ARBA" id="ARBA00023326"/>
    </source>
</evidence>
<dbReference type="EC" id="3.2.1.4" evidence="3"/>
<dbReference type="GO" id="GO:0030245">
    <property type="term" value="P:cellulose catabolic process"/>
    <property type="evidence" value="ECO:0007669"/>
    <property type="project" value="UniProtKB-KW"/>
</dbReference>
<dbReference type="Gene3D" id="1.50.10.10">
    <property type="match status" value="1"/>
</dbReference>
<keyword evidence="5" id="KW-0136">Cellulose degradation</keyword>
<name>A0A125SKZ8_9NEOP</name>
<keyword evidence="6" id="KW-0119">Carbohydrate metabolism</keyword>
<evidence type="ECO:0000256" key="7">
    <source>
        <dbReference type="ARBA" id="ARBA00023295"/>
    </source>
</evidence>
<reference evidence="11" key="1">
    <citation type="journal article" date="2016" name="Insect Biochem. Mol. Biol.">
        <title>Ancestral Gene Duplication Enabled the Evolution of Multifunctional Cellulases in Stick Insects (Phasmatodea).</title>
        <authorList>
            <person name="Shelomi M."/>
            <person name="Heckel D.G."/>
            <person name="Pauchet Y."/>
        </authorList>
    </citation>
    <scope>NUCLEOTIDE SEQUENCE</scope>
    <source>
        <strain evidence="11">PSC6</strain>
        <tissue evidence="11">Midgut</tissue>
    </source>
</reference>
<evidence type="ECO:0000259" key="10">
    <source>
        <dbReference type="Pfam" id="PF00759"/>
    </source>
</evidence>
<evidence type="ECO:0000256" key="1">
    <source>
        <dbReference type="ARBA" id="ARBA00000966"/>
    </source>
</evidence>